<sequence>MTLVFLAFGARAASPDITTLAQCFKLRGSETDEVRLKCYDKAFAEAEGGTLQVSALPDPPKPAHLRNLWRADDEQADRSTVFRQYKQNYILPWAISKSPNEQPSSPNAANTLSAPTSTDAAELKFQLSVKSRLPFTNNESKHSWWLAYTQQSHWQVYDTENSRPFRESNYEPEFIYSYDLSEKDAPGWPMAPQFLNFGLVHQSNGQPKPRSRSWNRVYAQLGMEQPVGNGSLALLIRPWIRIPESNDDDNPDITRYLGYGDLELKYWLNGKVYSLLARKRSIQLDIPVPFLTGRFTSGFSLQYFNGYGESLIDYNQRHQTFGIGYSLPYGL</sequence>
<evidence type="ECO:0000256" key="10">
    <source>
        <dbReference type="ARBA" id="ARBA00022837"/>
    </source>
</evidence>
<keyword evidence="9 15" id="KW-0378">Hydrolase</keyword>
<evidence type="ECO:0000256" key="9">
    <source>
        <dbReference type="ARBA" id="ARBA00022801"/>
    </source>
</evidence>
<keyword evidence="18" id="KW-1185">Reference proteome</keyword>
<evidence type="ECO:0000256" key="3">
    <source>
        <dbReference type="ARBA" id="ARBA00010525"/>
    </source>
</evidence>
<feature type="region of interest" description="Disordered" evidence="16">
    <location>
        <begin position="96"/>
        <end position="115"/>
    </location>
</feature>
<feature type="compositionally biased region" description="Polar residues" evidence="16">
    <location>
        <begin position="97"/>
        <end position="115"/>
    </location>
</feature>
<keyword evidence="8" id="KW-0732">Signal</keyword>
<comment type="cofactor">
    <cofactor evidence="15">
        <name>Ca(2+)</name>
        <dbReference type="ChEBI" id="CHEBI:29108"/>
    </cofactor>
    <text evidence="15">Binds 1 Ca(2+) ion per monomer. In the dimeric form the Ca(2+) is bound by different amino acids with binding of each Ca(2+) shared with ligands coming from each monomer. The Ca(2+) ion may have a role in catalysis.</text>
</comment>
<keyword evidence="5" id="KW-1134">Transmembrane beta strand</keyword>
<dbReference type="PANTHER" id="PTHR40457:SF1">
    <property type="entry name" value="PHOSPHOLIPASE A1"/>
    <property type="match status" value="1"/>
</dbReference>
<keyword evidence="12 15" id="KW-0443">Lipid metabolism</keyword>
<comment type="catalytic activity">
    <reaction evidence="1 15">
        <text>a 1,2-diacyl-sn-glycero-3-phosphocholine + H2O = a 2-acyl-sn-glycero-3-phosphocholine + a fatty acid + H(+)</text>
        <dbReference type="Rhea" id="RHEA:18689"/>
        <dbReference type="ChEBI" id="CHEBI:15377"/>
        <dbReference type="ChEBI" id="CHEBI:15378"/>
        <dbReference type="ChEBI" id="CHEBI:28868"/>
        <dbReference type="ChEBI" id="CHEBI:57643"/>
        <dbReference type="ChEBI" id="CHEBI:57875"/>
        <dbReference type="EC" id="3.1.1.32"/>
    </reaction>
</comment>
<dbReference type="Gene3D" id="2.40.230.10">
    <property type="entry name" value="Phospholipase A1"/>
    <property type="match status" value="1"/>
</dbReference>
<comment type="catalytic activity">
    <reaction evidence="2 15">
        <text>a 1,2-diacyl-sn-glycero-3-phosphocholine + H2O = a 1-acyl-sn-glycero-3-phosphocholine + a fatty acid + H(+)</text>
        <dbReference type="Rhea" id="RHEA:15801"/>
        <dbReference type="ChEBI" id="CHEBI:15377"/>
        <dbReference type="ChEBI" id="CHEBI:15378"/>
        <dbReference type="ChEBI" id="CHEBI:28868"/>
        <dbReference type="ChEBI" id="CHEBI:57643"/>
        <dbReference type="ChEBI" id="CHEBI:58168"/>
        <dbReference type="EC" id="3.1.1.4"/>
    </reaction>
</comment>
<dbReference type="InterPro" id="IPR003187">
    <property type="entry name" value="PLipase_A1"/>
</dbReference>
<evidence type="ECO:0000256" key="2">
    <source>
        <dbReference type="ARBA" id="ARBA00001604"/>
    </source>
</evidence>
<dbReference type="InterPro" id="IPR036541">
    <property type="entry name" value="PLipase_A1_sf"/>
</dbReference>
<evidence type="ECO:0000256" key="7">
    <source>
        <dbReference type="ARBA" id="ARBA00022723"/>
    </source>
</evidence>
<reference evidence="17 18" key="1">
    <citation type="submission" date="2024-01" db="EMBL/GenBank/DDBJ databases">
        <title>Uliginosibacterium soil sp. nov.</title>
        <authorList>
            <person name="Lv Y."/>
        </authorList>
    </citation>
    <scope>NUCLEOTIDE SEQUENCE [LARGE SCALE GENOMIC DNA]</scope>
    <source>
        <strain evidence="17 18">H3</strain>
    </source>
</reference>
<comment type="similarity">
    <text evidence="3 15">Belongs to the phospholipase A1 family.</text>
</comment>
<comment type="caution">
    <text evidence="17">The sequence shown here is derived from an EMBL/GenBank/DDBJ whole genome shotgun (WGS) entry which is preliminary data.</text>
</comment>
<dbReference type="RefSeq" id="WP_327599490.1">
    <property type="nucleotide sequence ID" value="NZ_JAYXHS010000002.1"/>
</dbReference>
<dbReference type="SUPFAM" id="SSF56931">
    <property type="entry name" value="Outer membrane phospholipase A (OMPLA)"/>
    <property type="match status" value="1"/>
</dbReference>
<evidence type="ECO:0000256" key="16">
    <source>
        <dbReference type="SAM" id="MobiDB-lite"/>
    </source>
</evidence>
<organism evidence="17 18">
    <name type="scientific">Uliginosibacterium silvisoli</name>
    <dbReference type="NCBI Taxonomy" id="3114758"/>
    <lineage>
        <taxon>Bacteria</taxon>
        <taxon>Pseudomonadati</taxon>
        <taxon>Pseudomonadota</taxon>
        <taxon>Betaproteobacteria</taxon>
        <taxon>Rhodocyclales</taxon>
        <taxon>Zoogloeaceae</taxon>
        <taxon>Uliginosibacterium</taxon>
    </lineage>
</organism>
<gene>
    <name evidence="17" type="ORF">VVD49_12385</name>
</gene>
<keyword evidence="11 15" id="KW-0442">Lipid degradation</keyword>
<keyword evidence="6" id="KW-0812">Transmembrane</keyword>
<dbReference type="Proteomes" id="UP001331561">
    <property type="component" value="Unassembled WGS sequence"/>
</dbReference>
<evidence type="ECO:0000313" key="18">
    <source>
        <dbReference type="Proteomes" id="UP001331561"/>
    </source>
</evidence>
<evidence type="ECO:0000313" key="17">
    <source>
        <dbReference type="EMBL" id="MEC5386527.1"/>
    </source>
</evidence>
<evidence type="ECO:0000256" key="15">
    <source>
        <dbReference type="RuleBase" id="RU366027"/>
    </source>
</evidence>
<evidence type="ECO:0000256" key="1">
    <source>
        <dbReference type="ARBA" id="ARBA00000111"/>
    </source>
</evidence>
<evidence type="ECO:0000256" key="13">
    <source>
        <dbReference type="ARBA" id="ARBA00023136"/>
    </source>
</evidence>
<dbReference type="EC" id="3.1.1.4" evidence="15"/>
<keyword evidence="14 15" id="KW-0998">Cell outer membrane</keyword>
<keyword evidence="13" id="KW-0472">Membrane</keyword>
<accession>A0ABU6K501</accession>
<dbReference type="EMBL" id="JAYXHS010000002">
    <property type="protein sequence ID" value="MEC5386527.1"/>
    <property type="molecule type" value="Genomic_DNA"/>
</dbReference>
<evidence type="ECO:0000256" key="14">
    <source>
        <dbReference type="ARBA" id="ARBA00023237"/>
    </source>
</evidence>
<name>A0ABU6K501_9RHOO</name>
<dbReference type="EC" id="3.1.1.32" evidence="15"/>
<evidence type="ECO:0000256" key="4">
    <source>
        <dbReference type="ARBA" id="ARBA00011702"/>
    </source>
</evidence>
<protein>
    <recommendedName>
        <fullName evidence="15">Phospholipase A1</fullName>
        <ecNumber evidence="15">3.1.1.32</ecNumber>
        <ecNumber evidence="15">3.1.1.4</ecNumber>
    </recommendedName>
    <alternativeName>
        <fullName evidence="15">Phosphatidylcholine 1-acylhydrolase</fullName>
    </alternativeName>
</protein>
<proteinExistence type="inferred from homology"/>
<evidence type="ECO:0000256" key="11">
    <source>
        <dbReference type="ARBA" id="ARBA00022963"/>
    </source>
</evidence>
<dbReference type="PRINTS" id="PR01486">
    <property type="entry name" value="PHPHLIPASEA1"/>
</dbReference>
<evidence type="ECO:0000256" key="12">
    <source>
        <dbReference type="ARBA" id="ARBA00023098"/>
    </source>
</evidence>
<comment type="subcellular location">
    <subcellularLocation>
        <location evidence="15">Cell outer membrane</location>
        <topology evidence="15">Multi-pass membrane protein</topology>
    </subcellularLocation>
    <text evidence="15">One of the very few enzymes located there.</text>
</comment>
<comment type="function">
    <text evidence="15">Hydrolysis of phosphatidylcholine with phospholipase A2 (EC 3.1.1.4) and phospholipase A1 (EC 3.1.1.32) activities.</text>
</comment>
<evidence type="ECO:0000256" key="8">
    <source>
        <dbReference type="ARBA" id="ARBA00022729"/>
    </source>
</evidence>
<dbReference type="Pfam" id="PF02253">
    <property type="entry name" value="PLA1"/>
    <property type="match status" value="1"/>
</dbReference>
<keyword evidence="7 15" id="KW-0479">Metal-binding</keyword>
<comment type="subunit">
    <text evidence="4 15">Homodimer; dimerization is reversible, and the dimeric form is the active one.</text>
</comment>
<keyword evidence="10 15" id="KW-0106">Calcium</keyword>
<evidence type="ECO:0000256" key="5">
    <source>
        <dbReference type="ARBA" id="ARBA00022452"/>
    </source>
</evidence>
<evidence type="ECO:0000256" key="6">
    <source>
        <dbReference type="ARBA" id="ARBA00022692"/>
    </source>
</evidence>
<dbReference type="PANTHER" id="PTHR40457">
    <property type="entry name" value="PHOSPHOLIPASE A1"/>
    <property type="match status" value="1"/>
</dbReference>